<dbReference type="GO" id="GO:0005634">
    <property type="term" value="C:nucleus"/>
    <property type="evidence" value="ECO:0007669"/>
    <property type="project" value="UniProtKB-SubCell"/>
</dbReference>
<feature type="compositionally biased region" description="Low complexity" evidence="3">
    <location>
        <begin position="290"/>
        <end position="303"/>
    </location>
</feature>
<dbReference type="PANTHER" id="PTHR47173">
    <property type="entry name" value="PROTEIN DR1 HOMOLOG"/>
    <property type="match status" value="1"/>
</dbReference>
<dbReference type="SUPFAM" id="SSF47113">
    <property type="entry name" value="Histone-fold"/>
    <property type="match status" value="1"/>
</dbReference>
<proteinExistence type="evidence at transcript level"/>
<feature type="compositionally biased region" description="Low complexity" evidence="3">
    <location>
        <begin position="176"/>
        <end position="189"/>
    </location>
</feature>
<dbReference type="AlphaFoldDB" id="Q8W0W8"/>
<feature type="compositionally biased region" description="Low complexity" evidence="3">
    <location>
        <begin position="218"/>
        <end position="234"/>
    </location>
</feature>
<evidence type="ECO:0000256" key="2">
    <source>
        <dbReference type="ARBA" id="ARBA00023242"/>
    </source>
</evidence>
<dbReference type="GO" id="GO:0046982">
    <property type="term" value="F:protein heterodimerization activity"/>
    <property type="evidence" value="ECO:0007669"/>
    <property type="project" value="InterPro"/>
</dbReference>
<feature type="domain" description="Transcription factor CBF/NF-Y/archaeal histone" evidence="4">
    <location>
        <begin position="15"/>
        <end position="79"/>
    </location>
</feature>
<dbReference type="FunFam" id="1.10.20.10:FF:000019">
    <property type="entry name" value="Negative cofactor 2 beta"/>
    <property type="match status" value="1"/>
</dbReference>
<dbReference type="Gene3D" id="1.10.20.10">
    <property type="entry name" value="Histone, subunit A"/>
    <property type="match status" value="1"/>
</dbReference>
<protein>
    <submittedName>
        <fullName evidence="5">Repressor protein</fullName>
    </submittedName>
</protein>
<feature type="region of interest" description="Disordered" evidence="3">
    <location>
        <begin position="136"/>
        <end position="312"/>
    </location>
</feature>
<organism evidence="5">
    <name type="scientific">Triticum aestivum</name>
    <name type="common">Wheat</name>
    <dbReference type="NCBI Taxonomy" id="4565"/>
    <lineage>
        <taxon>Eukaryota</taxon>
        <taxon>Viridiplantae</taxon>
        <taxon>Streptophyta</taxon>
        <taxon>Embryophyta</taxon>
        <taxon>Tracheophyta</taxon>
        <taxon>Spermatophyta</taxon>
        <taxon>Magnoliopsida</taxon>
        <taxon>Liliopsida</taxon>
        <taxon>Poales</taxon>
        <taxon>Poaceae</taxon>
        <taxon>BOP clade</taxon>
        <taxon>Pooideae</taxon>
        <taxon>Triticodae</taxon>
        <taxon>Triticeae</taxon>
        <taxon>Triticinae</taxon>
        <taxon>Triticum</taxon>
    </lineage>
</organism>
<dbReference type="PANTHER" id="PTHR47173:SF2">
    <property type="entry name" value="PROTEIN DR1 HOMOLOG ISOFORM X1"/>
    <property type="match status" value="1"/>
</dbReference>
<feature type="compositionally biased region" description="Low complexity" evidence="3">
    <location>
        <begin position="199"/>
        <end position="210"/>
    </location>
</feature>
<dbReference type="InterPro" id="IPR003958">
    <property type="entry name" value="CBFA_NFYB_domain"/>
</dbReference>
<evidence type="ECO:0000256" key="3">
    <source>
        <dbReference type="SAM" id="MobiDB-lite"/>
    </source>
</evidence>
<sequence length="312" mass="34797">MDPMDIVGKSKEDVSLPKSTMTKIIKEMLPPDVRVARDTQDLLVECCVEFINLLSSESNDVCSRDDKKTIAPEHVIRALQDLGFKEYVEEVYAAYEQHKLETLDSPKATKFTGIEMTEEEAVAEQQRMFAEARARMNNGAAKPKEPALEPQNQPQQPPQPHLQLHPQAQQPPQPQPQLHYPQSQQPLQPFTQAPPQQPLHPQLQQYTQAPPQQPLQPPLQLYPQAQPEQPLQPQSSGSTTGTCVISAAAPSATGTLLLQPPPQQSPQSQLQLHQQPQPTLVPPPQPQPQPLELQQPQPLTQLQAEHGLDWDS</sequence>
<dbReference type="InterPro" id="IPR044255">
    <property type="entry name" value="Dr1-like"/>
</dbReference>
<keyword evidence="2" id="KW-0539">Nucleus</keyword>
<reference evidence="5" key="1">
    <citation type="journal article" date="2002" name="Plant Cell">
        <title>Functional dissection of a Rice Dr1/DrAp1 transcriptional repression complex.</title>
        <authorList>
            <person name="Song W."/>
            <person name="Solimeo H."/>
            <person name="Rupert R.A."/>
            <person name="Yadav N.S."/>
            <person name="Zhu Q."/>
        </authorList>
    </citation>
    <scope>NUCLEOTIDE SEQUENCE</scope>
</reference>
<evidence type="ECO:0000259" key="4">
    <source>
        <dbReference type="Pfam" id="PF00808"/>
    </source>
</evidence>
<accession>Q8W0W8</accession>
<dbReference type="InterPro" id="IPR009072">
    <property type="entry name" value="Histone-fold"/>
</dbReference>
<name>Q8W0W8_WHEAT</name>
<comment type="subcellular location">
    <subcellularLocation>
        <location evidence="1">Nucleus</location>
    </subcellularLocation>
</comment>
<evidence type="ECO:0000256" key="1">
    <source>
        <dbReference type="ARBA" id="ARBA00004123"/>
    </source>
</evidence>
<dbReference type="EMBL" id="AF464903">
    <property type="protein sequence ID" value="AAL73486.1"/>
    <property type="molecule type" value="mRNA"/>
</dbReference>
<dbReference type="CDD" id="cd22905">
    <property type="entry name" value="HFD_Dr1"/>
    <property type="match status" value="1"/>
</dbReference>
<evidence type="ECO:0000313" key="5">
    <source>
        <dbReference type="EMBL" id="AAL73486.1"/>
    </source>
</evidence>
<gene>
    <name evidence="5" type="primary">Dr1</name>
</gene>
<dbReference type="Pfam" id="PF00808">
    <property type="entry name" value="CBFD_NFYB_HMF"/>
    <property type="match status" value="1"/>
</dbReference>
<feature type="compositionally biased region" description="Low complexity" evidence="3">
    <location>
        <begin position="265"/>
        <end position="278"/>
    </location>
</feature>
<dbReference type="ExpressionAtlas" id="Q8W0W8">
    <property type="expression patterns" value="baseline and differential"/>
</dbReference>
<feature type="compositionally biased region" description="Pro residues" evidence="3">
    <location>
        <begin position="279"/>
        <end position="289"/>
    </location>
</feature>